<evidence type="ECO:0000256" key="5">
    <source>
        <dbReference type="ARBA" id="ARBA00022840"/>
    </source>
</evidence>
<dbReference type="InterPro" id="IPR000719">
    <property type="entry name" value="Prot_kinase_dom"/>
</dbReference>
<feature type="domain" description="Protein kinase" evidence="8">
    <location>
        <begin position="27"/>
        <end position="292"/>
    </location>
</feature>
<evidence type="ECO:0000313" key="10">
    <source>
        <dbReference type="WBParaSite" id="SVE_1883000.1"/>
    </source>
</evidence>
<keyword evidence="3 6" id="KW-0547">Nucleotide-binding</keyword>
<dbReference type="InterPro" id="IPR008271">
    <property type="entry name" value="Ser/Thr_kinase_AS"/>
</dbReference>
<evidence type="ECO:0000256" key="6">
    <source>
        <dbReference type="PROSITE-ProRule" id="PRU10141"/>
    </source>
</evidence>
<keyword evidence="5 6" id="KW-0067">ATP-binding</keyword>
<keyword evidence="1 7" id="KW-0723">Serine/threonine-protein kinase</keyword>
<evidence type="ECO:0000313" key="9">
    <source>
        <dbReference type="Proteomes" id="UP000035680"/>
    </source>
</evidence>
<sequence length="322" mass="37495">MFRIEDFEEVLEGIPETIQDPITGNQYNREKFLGKGASGKCYLFTDLETRKKYAGKIIMMNTLFNELDMIHNETSIQKSLRHQNIIRMFGHFDCSRYTCMILELCDGTLEDVLERLNFLDEPSCRFVVREVARGISYLHEKQIIHRDIKPDNIFLTKDMDVKIGDFGIAIRHEDPTEKIMESCGTRIYLSPESLNRYGYSFGVDVWALGVTLYKMIVGYVSFDDWFTSVFYEITKIRNTYIAVPSKVPLHTRDMIKILLTPGPDRRPTIDDVLKCDYVNSNSISKDHLHGYISGKPISYDINQKDFHKCDEMSLNKTEIFRK</sequence>
<dbReference type="InterPro" id="IPR011009">
    <property type="entry name" value="Kinase-like_dom_sf"/>
</dbReference>
<name>A0A0K0G284_STRVS</name>
<dbReference type="Pfam" id="PF00069">
    <property type="entry name" value="Pkinase"/>
    <property type="match status" value="1"/>
</dbReference>
<evidence type="ECO:0000256" key="4">
    <source>
        <dbReference type="ARBA" id="ARBA00022777"/>
    </source>
</evidence>
<keyword evidence="2" id="KW-0808">Transferase</keyword>
<reference evidence="9" key="1">
    <citation type="submission" date="2014-07" db="EMBL/GenBank/DDBJ databases">
        <authorList>
            <person name="Martin A.A"/>
            <person name="De Silva N."/>
        </authorList>
    </citation>
    <scope>NUCLEOTIDE SEQUENCE</scope>
</reference>
<comment type="similarity">
    <text evidence="7">Belongs to the protein kinase superfamily.</text>
</comment>
<dbReference type="GO" id="GO:0005524">
    <property type="term" value="F:ATP binding"/>
    <property type="evidence" value="ECO:0007669"/>
    <property type="project" value="UniProtKB-UniRule"/>
</dbReference>
<dbReference type="PROSITE" id="PS00107">
    <property type="entry name" value="PROTEIN_KINASE_ATP"/>
    <property type="match status" value="1"/>
</dbReference>
<dbReference type="GO" id="GO:0005634">
    <property type="term" value="C:nucleus"/>
    <property type="evidence" value="ECO:0007669"/>
    <property type="project" value="TreeGrafter"/>
</dbReference>
<proteinExistence type="inferred from homology"/>
<dbReference type="InterPro" id="IPR017441">
    <property type="entry name" value="Protein_kinase_ATP_BS"/>
</dbReference>
<dbReference type="PROSITE" id="PS50011">
    <property type="entry name" value="PROTEIN_KINASE_DOM"/>
    <property type="match status" value="1"/>
</dbReference>
<evidence type="ECO:0000256" key="1">
    <source>
        <dbReference type="ARBA" id="ARBA00022527"/>
    </source>
</evidence>
<organism evidence="9 10">
    <name type="scientific">Strongyloides venezuelensis</name>
    <name type="common">Threadworm</name>
    <dbReference type="NCBI Taxonomy" id="75913"/>
    <lineage>
        <taxon>Eukaryota</taxon>
        <taxon>Metazoa</taxon>
        <taxon>Ecdysozoa</taxon>
        <taxon>Nematoda</taxon>
        <taxon>Chromadorea</taxon>
        <taxon>Rhabditida</taxon>
        <taxon>Tylenchina</taxon>
        <taxon>Panagrolaimomorpha</taxon>
        <taxon>Strongyloidoidea</taxon>
        <taxon>Strongyloididae</taxon>
        <taxon>Strongyloides</taxon>
    </lineage>
</organism>
<evidence type="ECO:0000256" key="3">
    <source>
        <dbReference type="ARBA" id="ARBA00022741"/>
    </source>
</evidence>
<dbReference type="STRING" id="75913.A0A0K0G284"/>
<dbReference type="GO" id="GO:0004674">
    <property type="term" value="F:protein serine/threonine kinase activity"/>
    <property type="evidence" value="ECO:0007669"/>
    <property type="project" value="UniProtKB-KW"/>
</dbReference>
<dbReference type="WBParaSite" id="SVE_1883000.1">
    <property type="protein sequence ID" value="SVE_1883000.1"/>
    <property type="gene ID" value="SVE_1883000"/>
</dbReference>
<dbReference type="PROSITE" id="PS00108">
    <property type="entry name" value="PROTEIN_KINASE_ST"/>
    <property type="match status" value="1"/>
</dbReference>
<dbReference type="PANTHER" id="PTHR24345">
    <property type="entry name" value="SERINE/THREONINE-PROTEIN KINASE PLK"/>
    <property type="match status" value="1"/>
</dbReference>
<dbReference type="Proteomes" id="UP000035680">
    <property type="component" value="Unassembled WGS sequence"/>
</dbReference>
<evidence type="ECO:0000256" key="7">
    <source>
        <dbReference type="RuleBase" id="RU000304"/>
    </source>
</evidence>
<evidence type="ECO:0000259" key="8">
    <source>
        <dbReference type="PROSITE" id="PS50011"/>
    </source>
</evidence>
<dbReference type="AlphaFoldDB" id="A0A0K0G284"/>
<dbReference type="SMART" id="SM00220">
    <property type="entry name" value="S_TKc"/>
    <property type="match status" value="1"/>
</dbReference>
<reference evidence="10" key="2">
    <citation type="submission" date="2015-08" db="UniProtKB">
        <authorList>
            <consortium name="WormBaseParasite"/>
        </authorList>
    </citation>
    <scope>IDENTIFICATION</scope>
</reference>
<dbReference type="PANTHER" id="PTHR24345:SF0">
    <property type="entry name" value="CELL CYCLE SERINE_THREONINE-PROTEIN KINASE CDC5_MSD2"/>
    <property type="match status" value="1"/>
</dbReference>
<keyword evidence="9" id="KW-1185">Reference proteome</keyword>
<keyword evidence="4" id="KW-0418">Kinase</keyword>
<dbReference type="Gene3D" id="1.10.510.10">
    <property type="entry name" value="Transferase(Phosphotransferase) domain 1"/>
    <property type="match status" value="1"/>
</dbReference>
<evidence type="ECO:0000256" key="2">
    <source>
        <dbReference type="ARBA" id="ARBA00022679"/>
    </source>
</evidence>
<protein>
    <submittedName>
        <fullName evidence="10">Serine/threonine-protein kinase polo (inferred by orthology to a D. melanogaster protein)</fullName>
    </submittedName>
</protein>
<feature type="binding site" evidence="6">
    <location>
        <position position="56"/>
    </location>
    <ligand>
        <name>ATP</name>
        <dbReference type="ChEBI" id="CHEBI:30616"/>
    </ligand>
</feature>
<dbReference type="SUPFAM" id="SSF56112">
    <property type="entry name" value="Protein kinase-like (PK-like)"/>
    <property type="match status" value="1"/>
</dbReference>
<accession>A0A0K0G284</accession>